<gene>
    <name evidence="1" type="ORF">ZT1E4_G2490</name>
</gene>
<sequence>MPSATEDLFFEGGWRDDDERIDLYALFVLEDVPIAEVEDVLRRNFEDSKDEHLWLAEDYNSLPDLPDIELDVQVASGTSRPLNPRWKSRFEGKTIQDAADFLGSVPKPRKPLCKTYFAVLNKMRYQEHDQILICKILENGQVQSIPCVATRVALFFIGYERDEWDESFSRWENDGLVLLAD</sequence>
<organism evidence="1 2">
    <name type="scientific">Zymoseptoria tritici ST99CH_1E4</name>
    <dbReference type="NCBI Taxonomy" id="1276532"/>
    <lineage>
        <taxon>Eukaryota</taxon>
        <taxon>Fungi</taxon>
        <taxon>Dikarya</taxon>
        <taxon>Ascomycota</taxon>
        <taxon>Pezizomycotina</taxon>
        <taxon>Dothideomycetes</taxon>
        <taxon>Dothideomycetidae</taxon>
        <taxon>Mycosphaerellales</taxon>
        <taxon>Mycosphaerellaceae</taxon>
        <taxon>Zymoseptoria</taxon>
    </lineage>
</organism>
<evidence type="ECO:0000313" key="2">
    <source>
        <dbReference type="Proteomes" id="UP000245764"/>
    </source>
</evidence>
<reference evidence="2" key="1">
    <citation type="submission" date="2017-05" db="EMBL/GenBank/DDBJ databases">
        <authorList>
            <person name="Song R."/>
            <person name="Chenine A.L."/>
            <person name="Ruprecht R.M."/>
        </authorList>
    </citation>
    <scope>NUCLEOTIDE SEQUENCE [LARGE SCALE GENOMIC DNA]</scope>
</reference>
<dbReference type="AlphaFoldDB" id="A0A2H1FX31"/>
<protein>
    <submittedName>
        <fullName evidence="1">Uncharacterized protein</fullName>
    </submittedName>
</protein>
<proteinExistence type="predicted"/>
<dbReference type="EMBL" id="LT854254">
    <property type="protein sequence ID" value="SMR45872.1"/>
    <property type="molecule type" value="Genomic_DNA"/>
</dbReference>
<name>A0A2H1FX31_ZYMTR</name>
<accession>A0A2H1FX31</accession>
<evidence type="ECO:0000313" key="1">
    <source>
        <dbReference type="EMBL" id="SMR45872.1"/>
    </source>
</evidence>
<dbReference type="Proteomes" id="UP000245764">
    <property type="component" value="Chromosome 2"/>
</dbReference>